<dbReference type="SUPFAM" id="SSF54285">
    <property type="entry name" value="MoaD/ThiS"/>
    <property type="match status" value="1"/>
</dbReference>
<protein>
    <recommendedName>
        <fullName evidence="2">UPF0125 protein MCB1EB_0874</fullName>
    </recommendedName>
</protein>
<evidence type="ECO:0000256" key="1">
    <source>
        <dbReference type="ARBA" id="ARBA00010645"/>
    </source>
</evidence>
<dbReference type="EMBL" id="AP018150">
    <property type="protein sequence ID" value="BBE09035.1"/>
    <property type="molecule type" value="Genomic_DNA"/>
</dbReference>
<dbReference type="NCBIfam" id="NF002490">
    <property type="entry name" value="PRK01777.1"/>
    <property type="match status" value="1"/>
</dbReference>
<accession>A0A2Z6EVC8</accession>
<name>A0A2Z6EVC8_9BURK</name>
<dbReference type="Pfam" id="PF03658">
    <property type="entry name" value="Ub-RnfH"/>
    <property type="match status" value="1"/>
</dbReference>
<dbReference type="Gene3D" id="3.10.20.280">
    <property type="entry name" value="RnfH-like"/>
    <property type="match status" value="1"/>
</dbReference>
<dbReference type="InterPro" id="IPR016155">
    <property type="entry name" value="Mopterin_synth/thiamin_S_b"/>
</dbReference>
<proteinExistence type="inferred from homology"/>
<dbReference type="AlphaFoldDB" id="A0A2Z6EVC8"/>
<dbReference type="InterPro" id="IPR037021">
    <property type="entry name" value="RnfH_sf"/>
</dbReference>
<dbReference type="InterPro" id="IPR005346">
    <property type="entry name" value="RnfH"/>
</dbReference>
<evidence type="ECO:0000313" key="4">
    <source>
        <dbReference type="Proteomes" id="UP000282597"/>
    </source>
</evidence>
<evidence type="ECO:0000256" key="2">
    <source>
        <dbReference type="HAMAP-Rule" id="MF_00460"/>
    </source>
</evidence>
<evidence type="ECO:0000313" key="3">
    <source>
        <dbReference type="EMBL" id="BBE09035.1"/>
    </source>
</evidence>
<gene>
    <name evidence="3" type="ORF">MCB1EB_0874</name>
</gene>
<comment type="similarity">
    <text evidence="1 2">Belongs to the UPF0125 (RnfH) family.</text>
</comment>
<dbReference type="Proteomes" id="UP000282597">
    <property type="component" value="Chromosome"/>
</dbReference>
<organism evidence="3 4">
    <name type="scientific">Mycoavidus cysteinexigens</name>
    <dbReference type="NCBI Taxonomy" id="1553431"/>
    <lineage>
        <taxon>Bacteria</taxon>
        <taxon>Pseudomonadati</taxon>
        <taxon>Pseudomonadota</taxon>
        <taxon>Betaproteobacteria</taxon>
        <taxon>Burkholderiales</taxon>
        <taxon>Burkholderiaceae</taxon>
        <taxon>Mycoavidus</taxon>
    </lineage>
</organism>
<sequence length="105" mass="11750">MLPQLEVEICYALPERQTVLKVMLPAGATVGQAIAASGIAQVHPELDLTQQAVGIWGKIESLETVLAAHDRVEIYRPLKVDPKLARQRRAEKARMGRPEGRRWRT</sequence>
<dbReference type="RefSeq" id="WP_026920762.1">
    <property type="nucleotide sequence ID" value="NZ_AP018150.1"/>
</dbReference>
<reference evidence="3 4" key="1">
    <citation type="journal article" date="2018" name="Microbes Environ.">
        <title>Comparative Genomic Insights into Endofungal Lifestyles of Two Bacterial Endosymbionts, Mycoavidus cysteinexigens and Burkholderia rhizoxinica.</title>
        <authorList>
            <person name="Sharmin D."/>
            <person name="Guo Y."/>
            <person name="Nishizawa T."/>
            <person name="Ohshima S."/>
            <person name="Sato Y."/>
            <person name="Takashima Y."/>
            <person name="Narisawa K."/>
            <person name="Ohta H."/>
        </authorList>
    </citation>
    <scope>NUCLEOTIDE SEQUENCE [LARGE SCALE GENOMIC DNA]</scope>
    <source>
        <strain evidence="3 4">B1-EB</strain>
    </source>
</reference>
<dbReference type="PANTHER" id="PTHR37483">
    <property type="entry name" value="UPF0125 PROTEIN RATB"/>
    <property type="match status" value="1"/>
</dbReference>
<dbReference type="PANTHER" id="PTHR37483:SF1">
    <property type="entry name" value="UPF0125 PROTEIN RATB"/>
    <property type="match status" value="1"/>
</dbReference>
<keyword evidence="4" id="KW-1185">Reference proteome</keyword>
<dbReference type="KEGG" id="mcys:MCB1EB_0874"/>
<dbReference type="HAMAP" id="MF_00460">
    <property type="entry name" value="UPF0125_RnfH"/>
    <property type="match status" value="1"/>
</dbReference>